<dbReference type="PANTHER" id="PTHR43791">
    <property type="entry name" value="PERMEASE-RELATED"/>
    <property type="match status" value="1"/>
</dbReference>
<dbReference type="Proteomes" id="UP000287972">
    <property type="component" value="Unassembled WGS sequence"/>
</dbReference>
<keyword evidence="5 7" id="KW-0472">Membrane</keyword>
<dbReference type="InterPro" id="IPR011701">
    <property type="entry name" value="MFS"/>
</dbReference>
<evidence type="ECO:0000256" key="4">
    <source>
        <dbReference type="ARBA" id="ARBA00022989"/>
    </source>
</evidence>
<dbReference type="InterPro" id="IPR036259">
    <property type="entry name" value="MFS_trans_sf"/>
</dbReference>
<keyword evidence="3 7" id="KW-0812">Transmembrane</keyword>
<evidence type="ECO:0000256" key="2">
    <source>
        <dbReference type="ARBA" id="ARBA00022448"/>
    </source>
</evidence>
<evidence type="ECO:0000256" key="5">
    <source>
        <dbReference type="ARBA" id="ARBA00023136"/>
    </source>
</evidence>
<feature type="transmembrane region" description="Helical" evidence="7">
    <location>
        <begin position="454"/>
        <end position="474"/>
    </location>
</feature>
<keyword evidence="2" id="KW-0813">Transport</keyword>
<evidence type="ECO:0000256" key="1">
    <source>
        <dbReference type="ARBA" id="ARBA00004141"/>
    </source>
</evidence>
<name>A0A428SJW0_9HYPO</name>
<evidence type="ECO:0000259" key="8">
    <source>
        <dbReference type="PROSITE" id="PS50850"/>
    </source>
</evidence>
<protein>
    <recommendedName>
        <fullName evidence="8">Major facilitator superfamily (MFS) profile domain-containing protein</fullName>
    </recommendedName>
</protein>
<keyword evidence="6" id="KW-0325">Glycoprotein</keyword>
<feature type="transmembrane region" description="Helical" evidence="7">
    <location>
        <begin position="173"/>
        <end position="196"/>
    </location>
</feature>
<dbReference type="PANTHER" id="PTHR43791:SF48">
    <property type="entry name" value="TRANSPORTER, PUTATIVE (AFU_ORTHOLOGUE AFUA_4G01000)-RELATED"/>
    <property type="match status" value="1"/>
</dbReference>
<feature type="domain" description="Major facilitator superfamily (MFS) profile" evidence="8">
    <location>
        <begin position="47"/>
        <end position="477"/>
    </location>
</feature>
<comment type="caution">
    <text evidence="9">The sequence shown here is derived from an EMBL/GenBank/DDBJ whole genome shotgun (WGS) entry which is preliminary data.</text>
</comment>
<feature type="transmembrane region" description="Helical" evidence="7">
    <location>
        <begin position="428"/>
        <end position="448"/>
    </location>
</feature>
<reference evidence="9 10" key="1">
    <citation type="submission" date="2017-06" db="EMBL/GenBank/DDBJ databases">
        <title>Comparative genomic analysis of Ambrosia Fusariam Clade fungi.</title>
        <authorList>
            <person name="Stajich J.E."/>
            <person name="Carrillo J."/>
            <person name="Kijimoto T."/>
            <person name="Eskalen A."/>
            <person name="O'Donnell K."/>
            <person name="Kasson M."/>
        </authorList>
    </citation>
    <scope>NUCLEOTIDE SEQUENCE [LARGE SCALE GENOMIC DNA]</scope>
    <source>
        <strain evidence="9 10">NRRL62606</strain>
    </source>
</reference>
<accession>A0A428SJW0</accession>
<feature type="transmembrane region" description="Helical" evidence="7">
    <location>
        <begin position="45"/>
        <end position="62"/>
    </location>
</feature>
<comment type="subcellular location">
    <subcellularLocation>
        <location evidence="1">Membrane</location>
        <topology evidence="1">Multi-pass membrane protein</topology>
    </subcellularLocation>
</comment>
<feature type="transmembrane region" description="Helical" evidence="7">
    <location>
        <begin position="82"/>
        <end position="101"/>
    </location>
</feature>
<feature type="transmembrane region" description="Helical" evidence="7">
    <location>
        <begin position="528"/>
        <end position="547"/>
    </location>
</feature>
<dbReference type="InterPro" id="IPR020846">
    <property type="entry name" value="MFS_dom"/>
</dbReference>
<sequence length="637" mass="70016">MTDSDSPKPGVDLREDVGKLSPAADTTQPHLDPAAEARLRRRIDLHILPIVSLLYLFCFIDRSNIGNARLAGFEQDLGMKGIDYNATLSLFYVSYIIFEIPSNILCKIIGPGWFLPILTILFGACSVANAFVTNVPQAMAVRFLLGIFEAGMLPGIAYYLSRWYRASELVFRIACYIVTAALAGAFGALLASAILTMDSFGSLHTWRMIFGIEGMITMVLGLISLFILTNSPATARWLSAEEKKLAEDRLRSERVSQSQVLDRIDKKKLLRGIINPVTMATSVAFFFNNITVQGLSVFAPTIRSVGIPLLPSTPNVSLDAAGLVALADLTTIQERTVLTGTATFLDAFVICPGIHMQQKSTNLNGGEHPVCANMKTGDVFRIENPATVFYLQQVSKTGHLTKLTVSELDGDWWSKVFSLFFTAQNASVASTVAYFMAVLWTISVVILLACSYDWWGLIIVLVLMAARLCNVIVVRRRATPGWSGAKEGFVTGDLLVLLSQDRWVRIQGKVDHLKAVTSGQWLRDQRDVEGWMTALATLAVYLAAALVSNATQFGKILILALLGGSAGLLAVANSTTKNSLVMHGHILEVDGNRRKYDRRRELARQLVSESPNYDWAISMGLIKQKDVSELLEPKMRQ</sequence>
<feature type="transmembrane region" description="Helical" evidence="7">
    <location>
        <begin position="208"/>
        <end position="228"/>
    </location>
</feature>
<dbReference type="AlphaFoldDB" id="A0A428SJW0"/>
<dbReference type="PROSITE" id="PS50850">
    <property type="entry name" value="MFS"/>
    <property type="match status" value="1"/>
</dbReference>
<feature type="transmembrane region" description="Helical" evidence="7">
    <location>
        <begin position="553"/>
        <end position="572"/>
    </location>
</feature>
<evidence type="ECO:0000256" key="7">
    <source>
        <dbReference type="SAM" id="Phobius"/>
    </source>
</evidence>
<gene>
    <name evidence="9" type="ORF">CEP51_000882</name>
</gene>
<evidence type="ECO:0000256" key="6">
    <source>
        <dbReference type="ARBA" id="ARBA00023180"/>
    </source>
</evidence>
<proteinExistence type="predicted"/>
<dbReference type="FunFam" id="1.20.1250.20:FF:000034">
    <property type="entry name" value="MFS general substrate transporter"/>
    <property type="match status" value="1"/>
</dbReference>
<dbReference type="GO" id="GO:0022857">
    <property type="term" value="F:transmembrane transporter activity"/>
    <property type="evidence" value="ECO:0007669"/>
    <property type="project" value="InterPro"/>
</dbReference>
<keyword evidence="4 7" id="KW-1133">Transmembrane helix</keyword>
<dbReference type="Pfam" id="PF07690">
    <property type="entry name" value="MFS_1"/>
    <property type="match status" value="1"/>
</dbReference>
<evidence type="ECO:0000256" key="3">
    <source>
        <dbReference type="ARBA" id="ARBA00022692"/>
    </source>
</evidence>
<organism evidence="9 10">
    <name type="scientific">Fusarium floridanum</name>
    <dbReference type="NCBI Taxonomy" id="1325733"/>
    <lineage>
        <taxon>Eukaryota</taxon>
        <taxon>Fungi</taxon>
        <taxon>Dikarya</taxon>
        <taxon>Ascomycota</taxon>
        <taxon>Pezizomycotina</taxon>
        <taxon>Sordariomycetes</taxon>
        <taxon>Hypocreomycetidae</taxon>
        <taxon>Hypocreales</taxon>
        <taxon>Nectriaceae</taxon>
        <taxon>Fusarium</taxon>
        <taxon>Fusarium solani species complex</taxon>
    </lineage>
</organism>
<evidence type="ECO:0000313" key="10">
    <source>
        <dbReference type="Proteomes" id="UP000287972"/>
    </source>
</evidence>
<feature type="transmembrane region" description="Helical" evidence="7">
    <location>
        <begin position="139"/>
        <end position="161"/>
    </location>
</feature>
<dbReference type="SUPFAM" id="SSF103473">
    <property type="entry name" value="MFS general substrate transporter"/>
    <property type="match status" value="1"/>
</dbReference>
<dbReference type="Gene3D" id="1.20.1250.20">
    <property type="entry name" value="MFS general substrate transporter like domains"/>
    <property type="match status" value="1"/>
</dbReference>
<feature type="transmembrane region" description="Helical" evidence="7">
    <location>
        <begin position="113"/>
        <end position="133"/>
    </location>
</feature>
<dbReference type="EMBL" id="NKCL01000011">
    <property type="protein sequence ID" value="RSL90080.1"/>
    <property type="molecule type" value="Genomic_DNA"/>
</dbReference>
<evidence type="ECO:0000313" key="9">
    <source>
        <dbReference type="EMBL" id="RSL90080.1"/>
    </source>
</evidence>
<dbReference type="GO" id="GO:0016020">
    <property type="term" value="C:membrane"/>
    <property type="evidence" value="ECO:0007669"/>
    <property type="project" value="UniProtKB-SubCell"/>
</dbReference>
<keyword evidence="10" id="KW-1185">Reference proteome</keyword>